<evidence type="ECO:0000256" key="7">
    <source>
        <dbReference type="ARBA" id="ARBA00022989"/>
    </source>
</evidence>
<dbReference type="GO" id="GO:0016020">
    <property type="term" value="C:membrane"/>
    <property type="evidence" value="ECO:0007669"/>
    <property type="project" value="UniProtKB-SubCell"/>
</dbReference>
<evidence type="ECO:0000313" key="12">
    <source>
        <dbReference type="Ensembl" id="ENSMCSP00000020428.1"/>
    </source>
</evidence>
<protein>
    <submittedName>
        <fullName evidence="12">LFNG O-fucosylpeptide 3-beta-N-acetylglucosaminyltransferase</fullName>
    </submittedName>
</protein>
<organism evidence="12 13">
    <name type="scientific">Malurus cyaneus samueli</name>
    <dbReference type="NCBI Taxonomy" id="2593467"/>
    <lineage>
        <taxon>Eukaryota</taxon>
        <taxon>Metazoa</taxon>
        <taxon>Chordata</taxon>
        <taxon>Craniata</taxon>
        <taxon>Vertebrata</taxon>
        <taxon>Euteleostomi</taxon>
        <taxon>Archelosauria</taxon>
        <taxon>Archosauria</taxon>
        <taxon>Dinosauria</taxon>
        <taxon>Saurischia</taxon>
        <taxon>Theropoda</taxon>
        <taxon>Coelurosauria</taxon>
        <taxon>Aves</taxon>
        <taxon>Neognathae</taxon>
        <taxon>Neoaves</taxon>
        <taxon>Telluraves</taxon>
        <taxon>Australaves</taxon>
        <taxon>Passeriformes</taxon>
        <taxon>Meliphagoidea</taxon>
        <taxon>Maluridae</taxon>
        <taxon>Malurus</taxon>
    </lineage>
</organism>
<dbReference type="Gene3D" id="3.90.550.50">
    <property type="match status" value="1"/>
</dbReference>
<evidence type="ECO:0000256" key="8">
    <source>
        <dbReference type="ARBA" id="ARBA00023136"/>
    </source>
</evidence>
<feature type="compositionally biased region" description="Basic residues" evidence="10">
    <location>
        <begin position="22"/>
        <end position="35"/>
    </location>
</feature>
<comment type="similarity">
    <text evidence="2">Belongs to the glycosyltransferase 31 family.</text>
</comment>
<proteinExistence type="inferred from homology"/>
<reference evidence="12" key="2">
    <citation type="submission" date="2025-09" db="UniProtKB">
        <authorList>
            <consortium name="Ensembl"/>
        </authorList>
    </citation>
    <scope>IDENTIFICATION</scope>
</reference>
<feature type="compositionally biased region" description="Pro residues" evidence="10">
    <location>
        <begin position="56"/>
        <end position="65"/>
    </location>
</feature>
<feature type="region of interest" description="Disordered" evidence="10">
    <location>
        <begin position="1"/>
        <end position="35"/>
    </location>
</feature>
<name>A0A8C5UDC3_9PASS</name>
<keyword evidence="7" id="KW-1133">Transmembrane helix</keyword>
<evidence type="ECO:0000256" key="10">
    <source>
        <dbReference type="SAM" id="MobiDB-lite"/>
    </source>
</evidence>
<reference evidence="12" key="1">
    <citation type="submission" date="2025-08" db="UniProtKB">
        <authorList>
            <consortium name="Ensembl"/>
        </authorList>
    </citation>
    <scope>IDENTIFICATION</scope>
</reference>
<evidence type="ECO:0000256" key="9">
    <source>
        <dbReference type="ARBA" id="ARBA00037847"/>
    </source>
</evidence>
<evidence type="ECO:0000259" key="11">
    <source>
        <dbReference type="Pfam" id="PF02434"/>
    </source>
</evidence>
<keyword evidence="8" id="KW-0472">Membrane</keyword>
<dbReference type="Proteomes" id="UP000694560">
    <property type="component" value="Unplaced"/>
</dbReference>
<feature type="compositionally biased region" description="Low complexity" evidence="10">
    <location>
        <begin position="9"/>
        <end position="21"/>
    </location>
</feature>
<dbReference type="InterPro" id="IPR003378">
    <property type="entry name" value="Fringe-like_glycosylTrfase"/>
</dbReference>
<dbReference type="OrthoDB" id="8959630at2759"/>
<evidence type="ECO:0000313" key="13">
    <source>
        <dbReference type="Proteomes" id="UP000694560"/>
    </source>
</evidence>
<evidence type="ECO:0000256" key="2">
    <source>
        <dbReference type="ARBA" id="ARBA00008661"/>
    </source>
</evidence>
<dbReference type="PANTHER" id="PTHR10811">
    <property type="entry name" value="FRINGE-RELATED"/>
    <property type="match status" value="1"/>
</dbReference>
<feature type="domain" description="Fringe-like glycosyltransferase" evidence="11">
    <location>
        <begin position="69"/>
        <end position="320"/>
    </location>
</feature>
<comment type="subcellular location">
    <subcellularLocation>
        <location evidence="9">Endomembrane system</location>
        <topology evidence="9">Single-pass membrane protein</topology>
    </subcellularLocation>
    <subcellularLocation>
        <location evidence="1">Membrane</location>
        <topology evidence="1">Single-pass type II membrane protein</topology>
    </subcellularLocation>
</comment>
<evidence type="ECO:0000256" key="6">
    <source>
        <dbReference type="ARBA" id="ARBA00022968"/>
    </source>
</evidence>
<dbReference type="Pfam" id="PF02434">
    <property type="entry name" value="Fringe"/>
    <property type="match status" value="1"/>
</dbReference>
<dbReference type="GO" id="GO:0012505">
    <property type="term" value="C:endomembrane system"/>
    <property type="evidence" value="ECO:0007669"/>
    <property type="project" value="UniProtKB-SubCell"/>
</dbReference>
<accession>A0A8C5UDC3</accession>
<dbReference type="AlphaFoldDB" id="A0A8C5UDC3"/>
<dbReference type="Ensembl" id="ENSMCST00000020945.1">
    <property type="protein sequence ID" value="ENSMCSP00000020428.1"/>
    <property type="gene ID" value="ENSMCSG00000014317.1"/>
</dbReference>
<keyword evidence="4" id="KW-0808">Transferase</keyword>
<evidence type="ECO:0000256" key="1">
    <source>
        <dbReference type="ARBA" id="ARBA00004606"/>
    </source>
</evidence>
<keyword evidence="13" id="KW-1185">Reference proteome</keyword>
<keyword evidence="3" id="KW-0328">Glycosyltransferase</keyword>
<evidence type="ECO:0000256" key="5">
    <source>
        <dbReference type="ARBA" id="ARBA00022692"/>
    </source>
</evidence>
<evidence type="ECO:0000256" key="4">
    <source>
        <dbReference type="ARBA" id="ARBA00022679"/>
    </source>
</evidence>
<dbReference type="GO" id="GO:0016757">
    <property type="term" value="F:glycosyltransferase activity"/>
    <property type="evidence" value="ECO:0007669"/>
    <property type="project" value="UniProtKB-KW"/>
</dbReference>
<keyword evidence="6" id="KW-0735">Signal-anchor</keyword>
<sequence length="320" mass="36399">MWSRREAGAARGEAGGAQPRRAWGRRGLAPRRRRAPGLRSFADYFGRLSRARRELPPAPPSPPRPPAEDISPRDVFIAVKTTKKFHKARLELLLDTWISRNRDMVRDGDRDGWAVPRNVINTNCSAAHSRQALSCKMAVEYDKFIESGRKWFCHVDDDNYVNVRMLVKLLSSYPHTQDIYIGKPSLDRPIQATERISENKMHPVHFWFATGGAGFCISRGLALKMSPWGARVPWAFGGHFMSTAEKIRLPDDCTIGYIIESVLGVKLIRSNLFHSHLENLHQVPKSEIHKQVTLSYGMFENKRNSIHMKGAFSVEEDPSR</sequence>
<feature type="region of interest" description="Disordered" evidence="10">
    <location>
        <begin position="52"/>
        <end position="73"/>
    </location>
</feature>
<keyword evidence="5" id="KW-0812">Transmembrane</keyword>
<evidence type="ECO:0000256" key="3">
    <source>
        <dbReference type="ARBA" id="ARBA00022676"/>
    </source>
</evidence>